<gene>
    <name evidence="5" type="primary">LOC108006739</name>
</gene>
<protein>
    <submittedName>
        <fullName evidence="5">Angiopoietin-related protein 7</fullName>
    </submittedName>
</protein>
<dbReference type="InterPro" id="IPR050373">
    <property type="entry name" value="Fibrinogen_C-term_domain"/>
</dbReference>
<dbReference type="SMART" id="SM00186">
    <property type="entry name" value="FBG"/>
    <property type="match status" value="1"/>
</dbReference>
<organism evidence="4 5">
    <name type="scientific">Drosophila suzukii</name>
    <name type="common">Spotted-wing drosophila fruit fly</name>
    <dbReference type="NCBI Taxonomy" id="28584"/>
    <lineage>
        <taxon>Eukaryota</taxon>
        <taxon>Metazoa</taxon>
        <taxon>Ecdysozoa</taxon>
        <taxon>Arthropoda</taxon>
        <taxon>Hexapoda</taxon>
        <taxon>Insecta</taxon>
        <taxon>Pterygota</taxon>
        <taxon>Neoptera</taxon>
        <taxon>Endopterygota</taxon>
        <taxon>Diptera</taxon>
        <taxon>Brachycera</taxon>
        <taxon>Muscomorpha</taxon>
        <taxon>Ephydroidea</taxon>
        <taxon>Drosophilidae</taxon>
        <taxon>Drosophila</taxon>
        <taxon>Sophophora</taxon>
    </lineage>
</organism>
<feature type="compositionally biased region" description="Low complexity" evidence="2">
    <location>
        <begin position="19"/>
        <end position="32"/>
    </location>
</feature>
<sequence length="449" mass="51470">MKPDNLNNLSHKPHGSFGDSNTENNSDSLSSDSDVEDTSCGASDQKIIVQGLRKTIRRNKTKINDLVSKLTIAEMQLASEKEKSNNKDQLIKSLNMSIDLLNQNKDLSIKQMQSQIVELKNELDFSQNKDKESYGSKDKYTKNIEELNAKIIQLECKVKEKDDHIAEFQQKFEINMSEIKEKIERQEYEIDALKSNIFKFERLPNDGALVELDMKTNLKEKEEHITRLEAKIIEMNTKLSEFTLDTNSCQNPNESFVFLSCTTIPSVKLITLHDSVPFGAVFEDIPSAGPGWMVIQRRFDGSVPIKTVENFFIGCGDLGGEFWIGSEKLHKLTASRRHELYIQLVDFDNVVAFARYDHFIVGDSTERYKLLSLGKYSGNAGDALQSHINKDFQTDVYVGWWDITDCNLNGNFYDCKMELSEWNGIWWGRWNMGKMYSLKSCKMLIRPKA</sequence>
<evidence type="ECO:0000256" key="2">
    <source>
        <dbReference type="SAM" id="MobiDB-lite"/>
    </source>
</evidence>
<dbReference type="Proteomes" id="UP001652628">
    <property type="component" value="Chromosome 3"/>
</dbReference>
<name>A0AB39Z0M1_DROSZ</name>
<dbReference type="PANTHER" id="PTHR19143:SF327">
    <property type="entry name" value="FI21813P1-RELATED"/>
    <property type="match status" value="1"/>
</dbReference>
<keyword evidence="1" id="KW-0175">Coiled coil</keyword>
<feature type="coiled-coil region" evidence="1">
    <location>
        <begin position="63"/>
        <end position="238"/>
    </location>
</feature>
<dbReference type="SUPFAM" id="SSF56496">
    <property type="entry name" value="Fibrinogen C-terminal domain-like"/>
    <property type="match status" value="1"/>
</dbReference>
<evidence type="ECO:0000256" key="1">
    <source>
        <dbReference type="SAM" id="Coils"/>
    </source>
</evidence>
<evidence type="ECO:0000259" key="3">
    <source>
        <dbReference type="PROSITE" id="PS51406"/>
    </source>
</evidence>
<accession>A0AB39Z0M1</accession>
<dbReference type="RefSeq" id="XP_016925771.3">
    <property type="nucleotide sequence ID" value="XM_017070282.4"/>
</dbReference>
<dbReference type="InterPro" id="IPR014716">
    <property type="entry name" value="Fibrinogen_a/b/g_C_1"/>
</dbReference>
<evidence type="ECO:0000313" key="4">
    <source>
        <dbReference type="Proteomes" id="UP001652628"/>
    </source>
</evidence>
<evidence type="ECO:0000313" key="5">
    <source>
        <dbReference type="RefSeq" id="XP_016925771.3"/>
    </source>
</evidence>
<dbReference type="InterPro" id="IPR036056">
    <property type="entry name" value="Fibrinogen-like_C"/>
</dbReference>
<dbReference type="Pfam" id="PF00147">
    <property type="entry name" value="Fibrinogen_C"/>
    <property type="match status" value="1"/>
</dbReference>
<dbReference type="PROSITE" id="PS51406">
    <property type="entry name" value="FIBRINOGEN_C_2"/>
    <property type="match status" value="1"/>
</dbReference>
<feature type="compositionally biased region" description="Polar residues" evidence="2">
    <location>
        <begin position="1"/>
        <end position="10"/>
    </location>
</feature>
<proteinExistence type="predicted"/>
<reference evidence="5" key="1">
    <citation type="submission" date="2025-08" db="UniProtKB">
        <authorList>
            <consortium name="RefSeq"/>
        </authorList>
    </citation>
    <scope>IDENTIFICATION</scope>
</reference>
<dbReference type="InterPro" id="IPR002181">
    <property type="entry name" value="Fibrinogen_a/b/g_C_dom"/>
</dbReference>
<dbReference type="GO" id="GO:0005615">
    <property type="term" value="C:extracellular space"/>
    <property type="evidence" value="ECO:0007669"/>
    <property type="project" value="TreeGrafter"/>
</dbReference>
<dbReference type="GeneID" id="108006739"/>
<feature type="region of interest" description="Disordered" evidence="2">
    <location>
        <begin position="1"/>
        <end position="40"/>
    </location>
</feature>
<feature type="domain" description="Fibrinogen C-terminal" evidence="3">
    <location>
        <begin position="252"/>
        <end position="449"/>
    </location>
</feature>
<dbReference type="Gene3D" id="3.90.215.10">
    <property type="entry name" value="Gamma Fibrinogen, chain A, domain 1"/>
    <property type="match status" value="1"/>
</dbReference>
<dbReference type="AlphaFoldDB" id="A0AB39Z0M1"/>
<dbReference type="PANTHER" id="PTHR19143">
    <property type="entry name" value="FIBRINOGEN/TENASCIN/ANGIOPOEITIN"/>
    <property type="match status" value="1"/>
</dbReference>
<keyword evidence="4" id="KW-1185">Reference proteome</keyword>